<dbReference type="InterPro" id="IPR036250">
    <property type="entry name" value="AcylCo_DH-like_C"/>
</dbReference>
<reference evidence="1" key="1">
    <citation type="submission" date="2020-05" db="EMBL/GenBank/DDBJ databases">
        <authorList>
            <person name="Chiriac C."/>
            <person name="Salcher M."/>
            <person name="Ghai R."/>
            <person name="Kavagutti S V."/>
        </authorList>
    </citation>
    <scope>NUCLEOTIDE SEQUENCE</scope>
</reference>
<proteinExistence type="predicted"/>
<evidence type="ECO:0000313" key="1">
    <source>
        <dbReference type="EMBL" id="CAB4613600.1"/>
    </source>
</evidence>
<name>A0A6J6HKG5_9ZZZZ</name>
<dbReference type="GO" id="GO:0016627">
    <property type="term" value="F:oxidoreductase activity, acting on the CH-CH group of donors"/>
    <property type="evidence" value="ECO:0007669"/>
    <property type="project" value="InterPro"/>
</dbReference>
<organism evidence="1">
    <name type="scientific">freshwater metagenome</name>
    <dbReference type="NCBI Taxonomy" id="449393"/>
    <lineage>
        <taxon>unclassified sequences</taxon>
        <taxon>metagenomes</taxon>
        <taxon>ecological metagenomes</taxon>
    </lineage>
</organism>
<gene>
    <name evidence="1" type="ORF">UFOPK1939_00034</name>
</gene>
<dbReference type="EMBL" id="CAEZVF010000003">
    <property type="protein sequence ID" value="CAB4613600.1"/>
    <property type="molecule type" value="Genomic_DNA"/>
</dbReference>
<dbReference type="SUPFAM" id="SSF47203">
    <property type="entry name" value="Acyl-CoA dehydrogenase C-terminal domain-like"/>
    <property type="match status" value="1"/>
</dbReference>
<protein>
    <submittedName>
        <fullName evidence="1">Unannotated protein</fullName>
    </submittedName>
</protein>
<sequence length="89" mass="9454">MLPNADVARTWRLTKGTICERAFEVTANALKMCGTSGALMDNEIGRSLRDAAMGLVQAFPAERGKLDVAKQITSGQGWAGMTAGVPKKD</sequence>
<dbReference type="Gene3D" id="1.20.140.10">
    <property type="entry name" value="Butyryl-CoA Dehydrogenase, subunit A, domain 3"/>
    <property type="match status" value="1"/>
</dbReference>
<accession>A0A6J6HKG5</accession>
<dbReference type="AlphaFoldDB" id="A0A6J6HKG5"/>